<dbReference type="OrthoDB" id="9771846at2"/>
<dbReference type="NCBIfam" id="TIGR00696">
    <property type="entry name" value="wecG_tagA_cpsF"/>
    <property type="match status" value="1"/>
</dbReference>
<dbReference type="InterPro" id="IPR004629">
    <property type="entry name" value="WecG_TagA_CpsF"/>
</dbReference>
<keyword evidence="2 3" id="KW-0808">Transferase</keyword>
<evidence type="ECO:0000313" key="3">
    <source>
        <dbReference type="EMBL" id="AXI10571.1"/>
    </source>
</evidence>
<organism evidence="3 4">
    <name type="scientific">Oceanobacillus zhaokaii</name>
    <dbReference type="NCBI Taxonomy" id="2052660"/>
    <lineage>
        <taxon>Bacteria</taxon>
        <taxon>Bacillati</taxon>
        <taxon>Bacillota</taxon>
        <taxon>Bacilli</taxon>
        <taxon>Bacillales</taxon>
        <taxon>Bacillaceae</taxon>
        <taxon>Oceanobacillus</taxon>
    </lineage>
</organism>
<keyword evidence="1" id="KW-0328">Glycosyltransferase</keyword>
<protein>
    <submittedName>
        <fullName evidence="3">Glycosyltransferase</fullName>
    </submittedName>
</protein>
<dbReference type="RefSeq" id="WP_114917856.1">
    <property type="nucleotide sequence ID" value="NZ_CP024848.1"/>
</dbReference>
<proteinExistence type="predicted"/>
<sequence length="241" mass="27307">MGNEIKIASINITNLSKTDLLHYHLFPRLNRQQKCMVVLANLLLLLETTDNQAYKEIIEQADYVLPASKGIILAAKNRKQTFHEQIDSVALMIDLLKFAEVQGLSCYFLGGKDYINEKLILEIEKQFPRLIIAGHQHGAFEPTDSLIMENVRVKNADIVFVSLQGNSQEEWMANIFASCKKGLFIGVDESFDILAGEMKRTPDLLNNLNLGWLYRMVAKPSRIKNAGKSQRMIKNILLGKD</sequence>
<dbReference type="Pfam" id="PF03808">
    <property type="entry name" value="Glyco_tran_WecG"/>
    <property type="match status" value="1"/>
</dbReference>
<dbReference type="Proteomes" id="UP000253908">
    <property type="component" value="Chromosome"/>
</dbReference>
<dbReference type="PANTHER" id="PTHR34136">
    <property type="match status" value="1"/>
</dbReference>
<dbReference type="EMBL" id="CP024848">
    <property type="protein sequence ID" value="AXI10571.1"/>
    <property type="molecule type" value="Genomic_DNA"/>
</dbReference>
<keyword evidence="4" id="KW-1185">Reference proteome</keyword>
<dbReference type="KEGG" id="ocn:CUC15_17240"/>
<dbReference type="PANTHER" id="PTHR34136:SF1">
    <property type="entry name" value="UDP-N-ACETYL-D-MANNOSAMINURONIC ACID TRANSFERASE"/>
    <property type="match status" value="1"/>
</dbReference>
<reference evidence="4" key="1">
    <citation type="submission" date="2017-11" db="EMBL/GenBank/DDBJ databases">
        <authorList>
            <person name="Zhu W."/>
        </authorList>
    </citation>
    <scope>NUCLEOTIDE SEQUENCE [LARGE SCALE GENOMIC DNA]</scope>
    <source>
        <strain evidence="4">160</strain>
    </source>
</reference>
<evidence type="ECO:0000256" key="1">
    <source>
        <dbReference type="ARBA" id="ARBA00022676"/>
    </source>
</evidence>
<name>A0A345PKP1_9BACI</name>
<dbReference type="CDD" id="cd06533">
    <property type="entry name" value="Glyco_transf_WecG_TagA"/>
    <property type="match status" value="1"/>
</dbReference>
<dbReference type="GO" id="GO:0016758">
    <property type="term" value="F:hexosyltransferase activity"/>
    <property type="evidence" value="ECO:0007669"/>
    <property type="project" value="TreeGrafter"/>
</dbReference>
<dbReference type="AlphaFoldDB" id="A0A345PKP1"/>
<accession>A0A345PKP1</accession>
<evidence type="ECO:0000313" key="4">
    <source>
        <dbReference type="Proteomes" id="UP000253908"/>
    </source>
</evidence>
<gene>
    <name evidence="3" type="ORF">CUC15_17240</name>
</gene>
<evidence type="ECO:0000256" key="2">
    <source>
        <dbReference type="ARBA" id="ARBA00022679"/>
    </source>
</evidence>